<dbReference type="EMBL" id="QGTT01000003">
    <property type="protein sequence ID" value="PWW14430.1"/>
    <property type="molecule type" value="Genomic_DNA"/>
</dbReference>
<accession>A0A317QAR2</accession>
<evidence type="ECO:0000256" key="3">
    <source>
        <dbReference type="ARBA" id="ARBA00022840"/>
    </source>
</evidence>
<evidence type="ECO:0000256" key="1">
    <source>
        <dbReference type="ARBA" id="ARBA00022741"/>
    </source>
</evidence>
<name>A0A317QAR2_9GAMM</name>
<dbReference type="AlphaFoldDB" id="A0A317QAR2"/>
<feature type="domain" description="Carboxyltransferase" evidence="4">
    <location>
        <begin position="13"/>
        <end position="225"/>
    </location>
</feature>
<dbReference type="InterPro" id="IPR029000">
    <property type="entry name" value="Cyclophilin-like_dom_sf"/>
</dbReference>
<dbReference type="Proteomes" id="UP000246964">
    <property type="component" value="Unassembled WGS sequence"/>
</dbReference>
<dbReference type="RefSeq" id="WP_110075325.1">
    <property type="nucleotide sequence ID" value="NZ_QGTT01000003.1"/>
</dbReference>
<dbReference type="Pfam" id="PF02682">
    <property type="entry name" value="CT_C_D"/>
    <property type="match status" value="1"/>
</dbReference>
<evidence type="ECO:0000313" key="5">
    <source>
        <dbReference type="EMBL" id="PWW14430.1"/>
    </source>
</evidence>
<gene>
    <name evidence="5" type="ORF">DET45_103122</name>
</gene>
<dbReference type="Gene3D" id="3.30.1360.40">
    <property type="match status" value="1"/>
</dbReference>
<organism evidence="5 6">
    <name type="scientific">Pseudidiomarina maritima</name>
    <dbReference type="NCBI Taxonomy" id="519453"/>
    <lineage>
        <taxon>Bacteria</taxon>
        <taxon>Pseudomonadati</taxon>
        <taxon>Pseudomonadota</taxon>
        <taxon>Gammaproteobacteria</taxon>
        <taxon>Alteromonadales</taxon>
        <taxon>Idiomarinaceae</taxon>
        <taxon>Pseudidiomarina</taxon>
    </lineage>
</organism>
<proteinExistence type="predicted"/>
<dbReference type="InterPro" id="IPR010016">
    <property type="entry name" value="PxpB"/>
</dbReference>
<protein>
    <submittedName>
        <fullName evidence="5">KipI family sensor histidine kinase inhibitor</fullName>
    </submittedName>
</protein>
<dbReference type="InterPro" id="IPR003833">
    <property type="entry name" value="CT_C_D"/>
</dbReference>
<dbReference type="GO" id="GO:0016787">
    <property type="term" value="F:hydrolase activity"/>
    <property type="evidence" value="ECO:0007669"/>
    <property type="project" value="UniProtKB-KW"/>
</dbReference>
<evidence type="ECO:0000259" key="4">
    <source>
        <dbReference type="SMART" id="SM00796"/>
    </source>
</evidence>
<dbReference type="PANTHER" id="PTHR34698:SF2">
    <property type="entry name" value="5-OXOPROLINASE SUBUNIT B"/>
    <property type="match status" value="1"/>
</dbReference>
<dbReference type="OrthoDB" id="9778567at2"/>
<dbReference type="Gene3D" id="2.40.100.10">
    <property type="entry name" value="Cyclophilin-like"/>
    <property type="match status" value="1"/>
</dbReference>
<reference evidence="5 6" key="1">
    <citation type="submission" date="2018-05" db="EMBL/GenBank/DDBJ databases">
        <title>Freshwater and sediment microbial communities from various areas in North America, analyzing microbe dynamics in response to fracking.</title>
        <authorList>
            <person name="Lamendella R."/>
        </authorList>
    </citation>
    <scope>NUCLEOTIDE SEQUENCE [LARGE SCALE GENOMIC DNA]</scope>
    <source>
        <strain evidence="5 6">125B1</strain>
    </source>
</reference>
<dbReference type="PANTHER" id="PTHR34698">
    <property type="entry name" value="5-OXOPROLINASE SUBUNIT B"/>
    <property type="match status" value="1"/>
</dbReference>
<keyword evidence="1" id="KW-0547">Nucleotide-binding</keyword>
<dbReference type="SUPFAM" id="SSF160467">
    <property type="entry name" value="PH0987 N-terminal domain-like"/>
    <property type="match status" value="1"/>
</dbReference>
<keyword evidence="3" id="KW-0067">ATP-binding</keyword>
<keyword evidence="6" id="KW-1185">Reference proteome</keyword>
<dbReference type="GO" id="GO:0005524">
    <property type="term" value="F:ATP binding"/>
    <property type="evidence" value="ECO:0007669"/>
    <property type="project" value="UniProtKB-KW"/>
</dbReference>
<sequence length="247" mass="27080">MTARLSDSQQPLAQVEIAAADALLVRFANRIDRKINAQVLALRDVLQQRQQSGRWSWLLELAPAYHSLLVHLDIRQILPDAAQHQLQQLLAQPALVLRLQAATPASKPDTIHQIDVCYHPELAADLQTIASAANLSVAKVIALHTQPTYHVYALGFAPQFAYLGDVPEPLRMPRLATPRQQVPAGSVAIANQQTAIYPRTSPGGWQLIGRAVSWPQLQAGDQVRFRSISLSHYQQAAAAIHSASVSE</sequence>
<keyword evidence="2" id="KW-0378">Hydrolase</keyword>
<evidence type="ECO:0000313" key="6">
    <source>
        <dbReference type="Proteomes" id="UP000246964"/>
    </source>
</evidence>
<dbReference type="SUPFAM" id="SSF50891">
    <property type="entry name" value="Cyclophilin-like"/>
    <property type="match status" value="1"/>
</dbReference>
<comment type="caution">
    <text evidence="5">The sequence shown here is derived from an EMBL/GenBank/DDBJ whole genome shotgun (WGS) entry which is preliminary data.</text>
</comment>
<evidence type="ECO:0000256" key="2">
    <source>
        <dbReference type="ARBA" id="ARBA00022801"/>
    </source>
</evidence>
<dbReference type="SMART" id="SM00796">
    <property type="entry name" value="AHS1"/>
    <property type="match status" value="1"/>
</dbReference>